<comment type="caution">
    <text evidence="2">The sequence shown here is derived from an EMBL/GenBank/DDBJ whole genome shotgun (WGS) entry which is preliminary data.</text>
</comment>
<dbReference type="GO" id="GO:0004803">
    <property type="term" value="F:transposase activity"/>
    <property type="evidence" value="ECO:0007669"/>
    <property type="project" value="InterPro"/>
</dbReference>
<accession>A0A645BAY0</accession>
<dbReference type="PANTHER" id="PTHR34614">
    <property type="match status" value="1"/>
</dbReference>
<protein>
    <recommendedName>
        <fullName evidence="1">Transposase IS4-like domain-containing protein</fullName>
    </recommendedName>
</protein>
<dbReference type="GO" id="GO:0006313">
    <property type="term" value="P:DNA transposition"/>
    <property type="evidence" value="ECO:0007669"/>
    <property type="project" value="InterPro"/>
</dbReference>
<proteinExistence type="predicted"/>
<reference evidence="2" key="1">
    <citation type="submission" date="2019-08" db="EMBL/GenBank/DDBJ databases">
        <authorList>
            <person name="Kucharzyk K."/>
            <person name="Murdoch R.W."/>
            <person name="Higgins S."/>
            <person name="Loffler F."/>
        </authorList>
    </citation>
    <scope>NUCLEOTIDE SEQUENCE</scope>
</reference>
<sequence length="361" mass="41022">MYVDGSHIERYGHKGRYTAVGEGGGTLQWQDQFMVAQLTEPSLPIKIEAYPGNLNDPPQYDDFIPQLMFMLEKGSMIVMDAGGSSKKTLDDITDNSMDYLARVRMNESDDAIIRDEKDSMMYIGRGVACIRHEFASSEKTNYLFFSVDRYILGMLAAERRTVKLANELKDAKEVMAGPKLNKLIKIKKNPFFRVNINSFDVSMTLDPWAEDDILKAAETDADDRCGWFKLQSSRRLASREALDMYRHRVGIEHLISSIKSVVKLKPLRVWAEGSVRGSLLLAMISQLMISMVRQDLEPELIEKKEGGKMIIAEHRPSNKAICESLVHWTVTVIPKDGFGTERIFSNESELSGRIHEILKQY</sequence>
<dbReference type="GO" id="GO:0003677">
    <property type="term" value="F:DNA binding"/>
    <property type="evidence" value="ECO:0007669"/>
    <property type="project" value="InterPro"/>
</dbReference>
<dbReference type="PANTHER" id="PTHR34614:SF2">
    <property type="entry name" value="TRANSPOSASE IS4-LIKE DOMAIN-CONTAINING PROTEIN"/>
    <property type="match status" value="1"/>
</dbReference>
<evidence type="ECO:0000313" key="2">
    <source>
        <dbReference type="EMBL" id="MPM62620.1"/>
    </source>
</evidence>
<evidence type="ECO:0000259" key="1">
    <source>
        <dbReference type="Pfam" id="PF01609"/>
    </source>
</evidence>
<name>A0A645BAY0_9ZZZZ</name>
<gene>
    <name evidence="2" type="ORF">SDC9_109496</name>
</gene>
<dbReference type="EMBL" id="VSSQ01018961">
    <property type="protein sequence ID" value="MPM62620.1"/>
    <property type="molecule type" value="Genomic_DNA"/>
</dbReference>
<dbReference type="InterPro" id="IPR002559">
    <property type="entry name" value="Transposase_11"/>
</dbReference>
<dbReference type="Pfam" id="PF01609">
    <property type="entry name" value="DDE_Tnp_1"/>
    <property type="match status" value="1"/>
</dbReference>
<organism evidence="2">
    <name type="scientific">bioreactor metagenome</name>
    <dbReference type="NCBI Taxonomy" id="1076179"/>
    <lineage>
        <taxon>unclassified sequences</taxon>
        <taxon>metagenomes</taxon>
        <taxon>ecological metagenomes</taxon>
    </lineage>
</organism>
<dbReference type="AlphaFoldDB" id="A0A645BAY0"/>
<feature type="domain" description="Transposase IS4-like" evidence="1">
    <location>
        <begin position="3"/>
        <end position="269"/>
    </location>
</feature>